<feature type="compositionally biased region" description="Basic and acidic residues" evidence="1">
    <location>
        <begin position="308"/>
        <end position="322"/>
    </location>
</feature>
<dbReference type="PRINTS" id="PR01438">
    <property type="entry name" value="UNVRSLSTRESS"/>
</dbReference>
<gene>
    <name evidence="3" type="ORF">EJ06DRAFT_402459</name>
</gene>
<dbReference type="CDD" id="cd23659">
    <property type="entry name" value="USP_At3g01520-like"/>
    <property type="match status" value="1"/>
</dbReference>
<keyword evidence="4" id="KW-1185">Reference proteome</keyword>
<sequence>MSKNMSLEAALDEEMRDVMALLEGRTPPSSSSLQQRIGAGRAASPAGMAQSPVRSMLDIGPPPSATARHASIAGTAAAGVTQPVRSMLDPTSPPPPPRSMLHTTSPPPTPSHMGPSHTGLRASASPPPARPGSKLNPEEAYQFEMLPSNERNALPKRVTQGEGWKKPGKSAMGSIFGEPIGRTNSAWSRRSLSQNKSGSPAGLGRSASPATAASRLNTNSVNLKTSPGVYVSGTGQVIDMASAYRRLSDAALLKSGGRLADLPTKKGANPSRGTELAPDGSERLTTDFHDEDALESSEDEDDESLTDDDWRRGRGRTRKDSDTATSMEGKTPKSLLAAAEEERKSVSSSYKVRSLLDPDPTVTVTDPSGERLSPTSLNSMRNSRHGSIHPHTSFDAGGESGISTPMDSDDEDKRSDIESAARLALTLSPIHSSPGAHRCIRQVIRGDYRKYQLEAERGLRRQRMYLVATDLSEEAAYALEWTIGTVLRDGDTLLAVYAVDEESGMGTDGAGGSIAIGDGASVMRDAAAVVRTLSNEQGLTVPGIQGVASSAASTAGSEAPTVATATTVGTAPTISAASAADAWSARNSGEGVMENPGAAASTTSVVTDTKNMDKSERERYFATQEISDRCVKLLKRTKLQVRIVVEVFHCKSPKHMITEVIDYLEPTLVILGSRGRSALKGVLLGSFSNYLVTKSSVPVMVARKKLRKHSKLKHGNLRLSNMLPTPSSGRKLETANIEKPSKGLGKIGFGK</sequence>
<evidence type="ECO:0000313" key="3">
    <source>
        <dbReference type="EMBL" id="KAF2400690.1"/>
    </source>
</evidence>
<dbReference type="Proteomes" id="UP000799640">
    <property type="component" value="Unassembled WGS sequence"/>
</dbReference>
<proteinExistence type="predicted"/>
<evidence type="ECO:0000259" key="2">
    <source>
        <dbReference type="Pfam" id="PF00582"/>
    </source>
</evidence>
<feature type="compositionally biased region" description="Low complexity" evidence="1">
    <location>
        <begin position="346"/>
        <end position="355"/>
    </location>
</feature>
<feature type="compositionally biased region" description="Polar residues" evidence="1">
    <location>
        <begin position="208"/>
        <end position="225"/>
    </location>
</feature>
<feature type="compositionally biased region" description="Polar residues" evidence="1">
    <location>
        <begin position="182"/>
        <end position="198"/>
    </location>
</feature>
<feature type="domain" description="UspA" evidence="2">
    <location>
        <begin position="611"/>
        <end position="703"/>
    </location>
</feature>
<dbReference type="InterPro" id="IPR006015">
    <property type="entry name" value="Universal_stress_UspA"/>
</dbReference>
<feature type="compositionally biased region" description="Acidic residues" evidence="1">
    <location>
        <begin position="289"/>
        <end position="307"/>
    </location>
</feature>
<dbReference type="Pfam" id="PF00582">
    <property type="entry name" value="Usp"/>
    <property type="match status" value="1"/>
</dbReference>
<dbReference type="EMBL" id="ML996694">
    <property type="protein sequence ID" value="KAF2400690.1"/>
    <property type="molecule type" value="Genomic_DNA"/>
</dbReference>
<organism evidence="3 4">
    <name type="scientific">Trichodelitschia bisporula</name>
    <dbReference type="NCBI Taxonomy" id="703511"/>
    <lineage>
        <taxon>Eukaryota</taxon>
        <taxon>Fungi</taxon>
        <taxon>Dikarya</taxon>
        <taxon>Ascomycota</taxon>
        <taxon>Pezizomycotina</taxon>
        <taxon>Dothideomycetes</taxon>
        <taxon>Dothideomycetes incertae sedis</taxon>
        <taxon>Phaeotrichales</taxon>
        <taxon>Phaeotrichaceae</taxon>
        <taxon>Trichodelitschia</taxon>
    </lineage>
</organism>
<evidence type="ECO:0000313" key="4">
    <source>
        <dbReference type="Proteomes" id="UP000799640"/>
    </source>
</evidence>
<feature type="region of interest" description="Disordered" evidence="1">
    <location>
        <begin position="587"/>
        <end position="611"/>
    </location>
</feature>
<dbReference type="GO" id="GO:0016787">
    <property type="term" value="F:hydrolase activity"/>
    <property type="evidence" value="ECO:0007669"/>
    <property type="project" value="UniProtKB-KW"/>
</dbReference>
<feature type="compositionally biased region" description="Low complexity" evidence="1">
    <location>
        <begin position="598"/>
        <end position="607"/>
    </location>
</feature>
<dbReference type="AlphaFoldDB" id="A0A6G1HXD9"/>
<keyword evidence="3" id="KW-0378">Hydrolase</keyword>
<dbReference type="Gene3D" id="3.40.50.620">
    <property type="entry name" value="HUPs"/>
    <property type="match status" value="2"/>
</dbReference>
<evidence type="ECO:0000256" key="1">
    <source>
        <dbReference type="SAM" id="MobiDB-lite"/>
    </source>
</evidence>
<dbReference type="InterPro" id="IPR014729">
    <property type="entry name" value="Rossmann-like_a/b/a_fold"/>
</dbReference>
<name>A0A6G1HXD9_9PEZI</name>
<reference evidence="3" key="1">
    <citation type="journal article" date="2020" name="Stud. Mycol.">
        <title>101 Dothideomycetes genomes: a test case for predicting lifestyles and emergence of pathogens.</title>
        <authorList>
            <person name="Haridas S."/>
            <person name="Albert R."/>
            <person name="Binder M."/>
            <person name="Bloem J."/>
            <person name="Labutti K."/>
            <person name="Salamov A."/>
            <person name="Andreopoulos B."/>
            <person name="Baker S."/>
            <person name="Barry K."/>
            <person name="Bills G."/>
            <person name="Bluhm B."/>
            <person name="Cannon C."/>
            <person name="Castanera R."/>
            <person name="Culley D."/>
            <person name="Daum C."/>
            <person name="Ezra D."/>
            <person name="Gonzalez J."/>
            <person name="Henrissat B."/>
            <person name="Kuo A."/>
            <person name="Liang C."/>
            <person name="Lipzen A."/>
            <person name="Lutzoni F."/>
            <person name="Magnuson J."/>
            <person name="Mondo S."/>
            <person name="Nolan M."/>
            <person name="Ohm R."/>
            <person name="Pangilinan J."/>
            <person name="Park H.-J."/>
            <person name="Ramirez L."/>
            <person name="Alfaro M."/>
            <person name="Sun H."/>
            <person name="Tritt A."/>
            <person name="Yoshinaga Y."/>
            <person name="Zwiers L.-H."/>
            <person name="Turgeon B."/>
            <person name="Goodwin S."/>
            <person name="Spatafora J."/>
            <person name="Crous P."/>
            <person name="Grigoriev I."/>
        </authorList>
    </citation>
    <scope>NUCLEOTIDE SEQUENCE</scope>
    <source>
        <strain evidence="3">CBS 262.69</strain>
    </source>
</reference>
<feature type="region of interest" description="Disordered" evidence="1">
    <location>
        <begin position="257"/>
        <end position="414"/>
    </location>
</feature>
<feature type="region of interest" description="Disordered" evidence="1">
    <location>
        <begin position="24"/>
        <end position="232"/>
    </location>
</feature>
<dbReference type="PANTHER" id="PTHR46100">
    <property type="entry name" value="IMP2'P"/>
    <property type="match status" value="1"/>
</dbReference>
<accession>A0A6G1HXD9</accession>
<protein>
    <submittedName>
        <fullName evidence="3">Adenine nucleotide alpha hydrolases-like protein</fullName>
    </submittedName>
</protein>
<dbReference type="InterPro" id="IPR006016">
    <property type="entry name" value="UspA"/>
</dbReference>
<feature type="compositionally biased region" description="Low complexity" evidence="1">
    <location>
        <begin position="111"/>
        <end position="124"/>
    </location>
</feature>
<dbReference type="PANTHER" id="PTHR46100:SF4">
    <property type="entry name" value="USPA DOMAIN-CONTAINING PROTEIN"/>
    <property type="match status" value="1"/>
</dbReference>
<dbReference type="SUPFAM" id="SSF52402">
    <property type="entry name" value="Adenine nucleotide alpha hydrolases-like"/>
    <property type="match status" value="1"/>
</dbReference>
<dbReference type="OrthoDB" id="992776at2759"/>